<proteinExistence type="predicted"/>
<evidence type="ECO:0000256" key="1">
    <source>
        <dbReference type="SAM" id="MobiDB-lite"/>
    </source>
</evidence>
<keyword evidence="3" id="KW-1185">Reference proteome</keyword>
<dbReference type="EMBL" id="JAYMGO010000003">
    <property type="protein sequence ID" value="KAL1278455.1"/>
    <property type="molecule type" value="Genomic_DNA"/>
</dbReference>
<organism evidence="2 3">
    <name type="scientific">Cirrhinus molitorella</name>
    <name type="common">mud carp</name>
    <dbReference type="NCBI Taxonomy" id="172907"/>
    <lineage>
        <taxon>Eukaryota</taxon>
        <taxon>Metazoa</taxon>
        <taxon>Chordata</taxon>
        <taxon>Craniata</taxon>
        <taxon>Vertebrata</taxon>
        <taxon>Euteleostomi</taxon>
        <taxon>Actinopterygii</taxon>
        <taxon>Neopterygii</taxon>
        <taxon>Teleostei</taxon>
        <taxon>Ostariophysi</taxon>
        <taxon>Cypriniformes</taxon>
        <taxon>Cyprinidae</taxon>
        <taxon>Labeoninae</taxon>
        <taxon>Labeonini</taxon>
        <taxon>Cirrhinus</taxon>
    </lineage>
</organism>
<name>A0ABR3NPH9_9TELE</name>
<accession>A0ABR3NPH9</accession>
<evidence type="ECO:0000313" key="2">
    <source>
        <dbReference type="EMBL" id="KAL1278455.1"/>
    </source>
</evidence>
<gene>
    <name evidence="2" type="ORF">QQF64_025128</name>
</gene>
<protein>
    <submittedName>
        <fullName evidence="2">Uncharacterized protein</fullName>
    </submittedName>
</protein>
<reference evidence="2 3" key="1">
    <citation type="submission" date="2023-09" db="EMBL/GenBank/DDBJ databases">
        <authorList>
            <person name="Wang M."/>
        </authorList>
    </citation>
    <scope>NUCLEOTIDE SEQUENCE [LARGE SCALE GENOMIC DNA]</scope>
    <source>
        <strain evidence="2">GT-2023</strain>
        <tissue evidence="2">Liver</tissue>
    </source>
</reference>
<feature type="region of interest" description="Disordered" evidence="1">
    <location>
        <begin position="1"/>
        <end position="39"/>
    </location>
</feature>
<dbReference type="Proteomes" id="UP001558613">
    <property type="component" value="Unassembled WGS sequence"/>
</dbReference>
<evidence type="ECO:0000313" key="3">
    <source>
        <dbReference type="Proteomes" id="UP001558613"/>
    </source>
</evidence>
<sequence length="154" mass="16659">MDAGGSYPTERQPKAHRPGRHNTAVEEDTVYSGGDGSRKATARTYPTALFACVDENAIMCDPKSTSSKIFTRFSGRNVGGIGQRKFALCTWSWWAFFCMHVHVLRAVTQVEFSGCLGLAENHSALKTKHPGREGVCQAVAGAQSPAVLLERSLG</sequence>
<comment type="caution">
    <text evidence="2">The sequence shown here is derived from an EMBL/GenBank/DDBJ whole genome shotgun (WGS) entry which is preliminary data.</text>
</comment>